<evidence type="ECO:0000313" key="2">
    <source>
        <dbReference type="EMBL" id="ATR79636.1"/>
    </source>
</evidence>
<reference evidence="2" key="3">
    <citation type="journal article" date="2018" name="Misainmurhag Hoiji">
        <title>Complete genome sequence of multidrug-resistant Moraxella osloensis NP7 with multiple plasmids isolated from human skin.</title>
        <authorList>
            <person name="Ganzorig M."/>
            <person name="Lim J.Y."/>
            <person name="Hwang I."/>
            <person name="Lee K."/>
        </authorList>
    </citation>
    <scope>NUCLEOTIDE SEQUENCE</scope>
    <source>
        <strain evidence="2">NP7</strain>
        <plasmid evidence="2">pNP7-1</plasmid>
    </source>
</reference>
<evidence type="ECO:0000256" key="1">
    <source>
        <dbReference type="SAM" id="SignalP"/>
    </source>
</evidence>
<feature type="signal peptide" evidence="1">
    <location>
        <begin position="1"/>
        <end position="23"/>
    </location>
</feature>
<feature type="chain" id="PRO_5013877788" evidence="1">
    <location>
        <begin position="24"/>
        <end position="188"/>
    </location>
</feature>
<keyword evidence="1" id="KW-0732">Signal</keyword>
<reference evidence="2" key="2">
    <citation type="journal article" date="2018" name="Genome Announc.">
        <title>Complete Genome Sequences of Three Moraxella osloensis Strains Isolated from Human Skin.</title>
        <authorList>
            <person name="Lim J.Y."/>
            <person name="Hwang I."/>
            <person name="Ganzorig M."/>
            <person name="Huang S.L."/>
            <person name="Cho G.S."/>
            <person name="Franz C.M.A.P."/>
            <person name="Lee K."/>
        </authorList>
    </citation>
    <scope>NUCLEOTIDE SEQUENCE</scope>
    <source>
        <strain evidence="2">NP7</strain>
        <plasmid evidence="2">pNP7-1</plasmid>
    </source>
</reference>
<geneLocation type="plasmid" evidence="4">
    <name>pnp7-1</name>
</geneLocation>
<accession>A0A2D2LXC3</accession>
<organism evidence="2 4">
    <name type="scientific">Faucicola osloensis</name>
    <name type="common">Moraxella osloensis</name>
    <dbReference type="NCBI Taxonomy" id="34062"/>
    <lineage>
        <taxon>Bacteria</taxon>
        <taxon>Pseudomonadati</taxon>
        <taxon>Pseudomonadota</taxon>
        <taxon>Gammaproteobacteria</taxon>
        <taxon>Moraxellales</taxon>
        <taxon>Moraxellaceae</taxon>
        <taxon>Faucicola</taxon>
    </lineage>
</organism>
<evidence type="ECO:0000313" key="4">
    <source>
        <dbReference type="Proteomes" id="UP000229340"/>
    </source>
</evidence>
<proteinExistence type="predicted"/>
<dbReference type="EMBL" id="CP024444">
    <property type="protein sequence ID" value="ATR79636.1"/>
    <property type="molecule type" value="Genomic_DNA"/>
</dbReference>
<dbReference type="AlphaFoldDB" id="A0A2D2LXC3"/>
<name>A0A2D2LXC3_FAUOS</name>
<dbReference type="EMBL" id="SSCJ01000007">
    <property type="protein sequence ID" value="MDI4510267.1"/>
    <property type="molecule type" value="Genomic_DNA"/>
</dbReference>
<geneLocation type="plasmid" evidence="2">
    <name>pNP7-1</name>
</geneLocation>
<evidence type="ECO:0000313" key="3">
    <source>
        <dbReference type="EMBL" id="MDI4510267.1"/>
    </source>
</evidence>
<protein>
    <submittedName>
        <fullName evidence="2">Uncharacterized protein</fullName>
    </submittedName>
</protein>
<keyword evidence="2" id="KW-0614">Plasmid</keyword>
<dbReference type="Proteomes" id="UP000229340">
    <property type="component" value="Plasmid pNP7-1"/>
</dbReference>
<sequence length="188" mass="20576">MKKLLISLGIVASTLTTFTQADASMVLAGMVVKGGSLKPLPIKVDVCKQKGVGVDYCSSNNIALIRAGANHKPANFDHNKYVPVVFTPYEVKTGALPSDAKAFVLFDPVKQKAFTLPWLLRQPQQKGTNQRIPISFQFKDIQGAPSDVFAVVADLIADKNNTFIYKNALEVNYLISFDGKKYYLGGDF</sequence>
<reference evidence="3" key="4">
    <citation type="submission" date="2019-04" db="EMBL/GenBank/DDBJ databases">
        <title>Moraxella osloensis CCUG 73412, isolated from corneal scrapings as causative agent of keratitis.</title>
        <authorList>
            <person name="Connolly G."/>
            <person name="Jaen-Luchoro D."/>
            <person name="Pinyeiro-Iglesias B."/>
            <person name="Curry A."/>
            <person name="Knowles S."/>
            <person name="Moore E.R.B."/>
        </authorList>
    </citation>
    <scope>NUCLEOTIDE SEQUENCE</scope>
    <source>
        <strain evidence="3">CCUG 73412</strain>
    </source>
</reference>
<gene>
    <name evidence="3" type="ORF">E6P75_08610</name>
    <name evidence="2" type="ORF">NP7_09710</name>
</gene>
<dbReference type="RefSeq" id="WP_100271005.1">
    <property type="nucleotide sequence ID" value="NZ_CP024444.1"/>
</dbReference>
<reference evidence="4" key="1">
    <citation type="submission" date="2017-10" db="EMBL/GenBank/DDBJ databases">
        <title>Complete genome sequence of Moraxella osloensis NP7 isolated from human skin.</title>
        <authorList>
            <person name="Lee K."/>
            <person name="Lim J.Y."/>
            <person name="Hwang I."/>
        </authorList>
    </citation>
    <scope>NUCLEOTIDE SEQUENCE [LARGE SCALE GENOMIC DNA]</scope>
    <source>
        <strain evidence="4">NP7</strain>
        <plasmid evidence="4">pnp7-1</plasmid>
    </source>
</reference>